<evidence type="ECO:0000256" key="6">
    <source>
        <dbReference type="ARBA" id="ARBA00022801"/>
    </source>
</evidence>
<evidence type="ECO:0000256" key="3">
    <source>
        <dbReference type="ARBA" id="ARBA00022723"/>
    </source>
</evidence>
<evidence type="ECO:0000256" key="10">
    <source>
        <dbReference type="HAMAP-Rule" id="MF_01820"/>
    </source>
</evidence>
<dbReference type="Pfam" id="PF03193">
    <property type="entry name" value="RsgA_GTPase"/>
    <property type="match status" value="1"/>
</dbReference>
<dbReference type="Gene3D" id="3.40.50.300">
    <property type="entry name" value="P-loop containing nucleotide triphosphate hydrolases"/>
    <property type="match status" value="1"/>
</dbReference>
<feature type="binding site" evidence="10">
    <location>
        <position position="294"/>
    </location>
    <ligand>
        <name>Zn(2+)</name>
        <dbReference type="ChEBI" id="CHEBI:29105"/>
    </ligand>
</feature>
<comment type="similarity">
    <text evidence="10">Belongs to the TRAFAC class YlqF/YawG GTPase family. RsgA subfamily.</text>
</comment>
<evidence type="ECO:0000256" key="8">
    <source>
        <dbReference type="ARBA" id="ARBA00022884"/>
    </source>
</evidence>
<dbReference type="InterPro" id="IPR030378">
    <property type="entry name" value="G_CP_dom"/>
</dbReference>
<dbReference type="InterPro" id="IPR012340">
    <property type="entry name" value="NA-bd_OB-fold"/>
</dbReference>
<comment type="cofactor">
    <cofactor evidence="10">
        <name>Zn(2+)</name>
        <dbReference type="ChEBI" id="CHEBI:29105"/>
    </cofactor>
    <text evidence="10">Binds 1 zinc ion per subunit.</text>
</comment>
<evidence type="ECO:0000256" key="1">
    <source>
        <dbReference type="ARBA" id="ARBA00022490"/>
    </source>
</evidence>
<feature type="domain" description="CP-type G" evidence="12">
    <location>
        <begin position="109"/>
        <end position="264"/>
    </location>
</feature>
<dbReference type="EMBL" id="JAUBDH010000001">
    <property type="protein sequence ID" value="MDW0108777.1"/>
    <property type="molecule type" value="Genomic_DNA"/>
</dbReference>
<sequence>MKTLKNYGWNEVHQTYWNEQRNELKKDTYTIGRVILEHKHMYRVFTEQGEWLSVCSGSLLHNALDRQDYPAVGDWVALEQMPGEQRGIIHSILPRTSIFSRKTAGETMTEQLIAVNVDIVFLVTSVNDDFNIRRLERYLVAAYDSGAVPVIVLTKEDLCEAPEDFIEQAQEIAFGTDVLAVSSKTGDGIEHVMALLEDGKTAALLGSSGVGKSSLVNAICGDQTMTVQTIREDDAKGRHTTTHRELIPLPAGGALIDTPGMREFQLWNDHESIEGSFSDIDSLSASCKFNDCRHQFEPGCAIQRALSDGSLAEDRFASYLKLQREIAYLERKTNTQAQAAERKKWKTITKSQRK</sequence>
<dbReference type="SUPFAM" id="SSF52540">
    <property type="entry name" value="P-loop containing nucleoside triphosphate hydrolases"/>
    <property type="match status" value="1"/>
</dbReference>
<feature type="domain" description="EngC GTPase" evidence="11">
    <location>
        <begin position="115"/>
        <end position="262"/>
    </location>
</feature>
<evidence type="ECO:0000259" key="12">
    <source>
        <dbReference type="PROSITE" id="PS51721"/>
    </source>
</evidence>
<dbReference type="PANTHER" id="PTHR32120:SF10">
    <property type="entry name" value="SMALL RIBOSOMAL SUBUNIT BIOGENESIS GTPASE RSGA"/>
    <property type="match status" value="1"/>
</dbReference>
<comment type="subcellular location">
    <subcellularLocation>
        <location evidence="10">Cytoplasm</location>
    </subcellularLocation>
</comment>
<keyword evidence="14" id="KW-1185">Reference proteome</keyword>
<dbReference type="SUPFAM" id="SSF50249">
    <property type="entry name" value="Nucleic acid-binding proteins"/>
    <property type="match status" value="1"/>
</dbReference>
<keyword evidence="4 10" id="KW-0699">rRNA-binding</keyword>
<reference evidence="13 14" key="1">
    <citation type="submission" date="2023-06" db="EMBL/GenBank/DDBJ databases">
        <title>Sporosarcina sp. nov., isolated from Korean traditional fermented seafood 'Jeotgal'.</title>
        <authorList>
            <person name="Yang A.-I."/>
            <person name="Shin N.-R."/>
        </authorList>
    </citation>
    <scope>NUCLEOTIDE SEQUENCE [LARGE SCALE GENOMIC DNA]</scope>
    <source>
        <strain evidence="13 14">KCTC3840</strain>
    </source>
</reference>
<keyword evidence="7 10" id="KW-0862">Zinc</keyword>
<keyword evidence="3 10" id="KW-0479">Metal-binding</keyword>
<evidence type="ECO:0000256" key="7">
    <source>
        <dbReference type="ARBA" id="ARBA00022833"/>
    </source>
</evidence>
<feature type="binding site" evidence="10">
    <location>
        <begin position="154"/>
        <end position="157"/>
    </location>
    <ligand>
        <name>GTP</name>
        <dbReference type="ChEBI" id="CHEBI:37565"/>
    </ligand>
</feature>
<comment type="caution">
    <text evidence="13">The sequence shown here is derived from an EMBL/GenBank/DDBJ whole genome shotgun (WGS) entry which is preliminary data.</text>
</comment>
<keyword evidence="8 10" id="KW-0694">RNA-binding</keyword>
<dbReference type="PROSITE" id="PS51721">
    <property type="entry name" value="G_CP"/>
    <property type="match status" value="1"/>
</dbReference>
<evidence type="ECO:0000313" key="13">
    <source>
        <dbReference type="EMBL" id="MDW0108777.1"/>
    </source>
</evidence>
<dbReference type="PROSITE" id="PS50936">
    <property type="entry name" value="ENGC_GTPASE"/>
    <property type="match status" value="1"/>
</dbReference>
<organism evidence="13 14">
    <name type="scientific">Sporosarcina aquimarina</name>
    <dbReference type="NCBI Taxonomy" id="114975"/>
    <lineage>
        <taxon>Bacteria</taxon>
        <taxon>Bacillati</taxon>
        <taxon>Bacillota</taxon>
        <taxon>Bacilli</taxon>
        <taxon>Bacillales</taxon>
        <taxon>Caryophanaceae</taxon>
        <taxon>Sporosarcina</taxon>
    </lineage>
</organism>
<evidence type="ECO:0000256" key="4">
    <source>
        <dbReference type="ARBA" id="ARBA00022730"/>
    </source>
</evidence>
<keyword evidence="9 10" id="KW-0342">GTP-binding</keyword>
<name>A0ABU4FVM8_9BACL</name>
<feature type="binding site" evidence="10">
    <location>
        <begin position="206"/>
        <end position="214"/>
    </location>
    <ligand>
        <name>GTP</name>
        <dbReference type="ChEBI" id="CHEBI:37565"/>
    </ligand>
</feature>
<dbReference type="InterPro" id="IPR027417">
    <property type="entry name" value="P-loop_NTPase"/>
</dbReference>
<proteinExistence type="inferred from homology"/>
<evidence type="ECO:0000313" key="14">
    <source>
        <dbReference type="Proteomes" id="UP001280629"/>
    </source>
</evidence>
<gene>
    <name evidence="10 13" type="primary">rsgA</name>
    <name evidence="13" type="ORF">QT716_01805</name>
</gene>
<evidence type="ECO:0000256" key="5">
    <source>
        <dbReference type="ARBA" id="ARBA00022741"/>
    </source>
</evidence>
<dbReference type="HAMAP" id="MF_01820">
    <property type="entry name" value="GTPase_RsgA"/>
    <property type="match status" value="1"/>
</dbReference>
<feature type="binding site" evidence="10">
    <location>
        <position position="292"/>
    </location>
    <ligand>
        <name>Zn(2+)</name>
        <dbReference type="ChEBI" id="CHEBI:29105"/>
    </ligand>
</feature>
<keyword evidence="2 10" id="KW-0690">Ribosome biogenesis</keyword>
<evidence type="ECO:0000259" key="11">
    <source>
        <dbReference type="PROSITE" id="PS50936"/>
    </source>
</evidence>
<accession>A0ABU4FVM8</accession>
<keyword evidence="6 10" id="KW-0378">Hydrolase</keyword>
<dbReference type="PANTHER" id="PTHR32120">
    <property type="entry name" value="SMALL RIBOSOMAL SUBUNIT BIOGENESIS GTPASE RSGA"/>
    <property type="match status" value="1"/>
</dbReference>
<protein>
    <recommendedName>
        <fullName evidence="10">Small ribosomal subunit biogenesis GTPase RsgA</fullName>
        <ecNumber evidence="10">3.6.1.-</ecNumber>
    </recommendedName>
</protein>
<keyword evidence="5 10" id="KW-0547">Nucleotide-binding</keyword>
<feature type="binding site" evidence="10">
    <location>
        <position position="287"/>
    </location>
    <ligand>
        <name>Zn(2+)</name>
        <dbReference type="ChEBI" id="CHEBI:29105"/>
    </ligand>
</feature>
<dbReference type="Gene3D" id="1.10.40.50">
    <property type="entry name" value="Probable gtpase engc, domain 3"/>
    <property type="match status" value="1"/>
</dbReference>
<dbReference type="RefSeq" id="WP_317934026.1">
    <property type="nucleotide sequence ID" value="NZ_JAUBDH010000001.1"/>
</dbReference>
<evidence type="ECO:0000256" key="9">
    <source>
        <dbReference type="ARBA" id="ARBA00023134"/>
    </source>
</evidence>
<keyword evidence="1 10" id="KW-0963">Cytoplasm</keyword>
<comment type="subunit">
    <text evidence="10">Monomer. Associates with 30S ribosomal subunit, binds 16S rRNA.</text>
</comment>
<dbReference type="NCBIfam" id="TIGR00157">
    <property type="entry name" value="ribosome small subunit-dependent GTPase A"/>
    <property type="match status" value="1"/>
</dbReference>
<evidence type="ECO:0000256" key="2">
    <source>
        <dbReference type="ARBA" id="ARBA00022517"/>
    </source>
</evidence>
<dbReference type="EC" id="3.6.1.-" evidence="10"/>
<dbReference type="CDD" id="cd01854">
    <property type="entry name" value="YjeQ_EngC"/>
    <property type="match status" value="1"/>
</dbReference>
<feature type="binding site" evidence="10">
    <location>
        <position position="300"/>
    </location>
    <ligand>
        <name>Zn(2+)</name>
        <dbReference type="ChEBI" id="CHEBI:29105"/>
    </ligand>
</feature>
<comment type="function">
    <text evidence="10">One of several proteins that assist in the late maturation steps of the functional core of the 30S ribosomal subunit. Helps release RbfA from mature subunits. May play a role in the assembly of ribosomal proteins into the subunit. Circularly permuted GTPase that catalyzes slow GTP hydrolysis, GTPase activity is stimulated by the 30S ribosomal subunit.</text>
</comment>
<dbReference type="InterPro" id="IPR004881">
    <property type="entry name" value="Ribosome_biogen_GTPase_RsgA"/>
</dbReference>
<dbReference type="Proteomes" id="UP001280629">
    <property type="component" value="Unassembled WGS sequence"/>
</dbReference>
<dbReference type="InterPro" id="IPR010914">
    <property type="entry name" value="RsgA_GTPase_dom"/>
</dbReference>